<reference evidence="1" key="2">
    <citation type="submission" date="2021-03" db="UniProtKB">
        <authorList>
            <consortium name="EnsemblPlants"/>
        </authorList>
    </citation>
    <scope>IDENTIFICATION</scope>
</reference>
<accession>A0A803QF30</accession>
<sequence>MMLQEGSKAAGRCRGMVRMAKYSMLRPLFCPENNHHYNLSFWPFYGGYKLECRDEYHGLALNRTVWKLFN</sequence>
<reference evidence="1" key="1">
    <citation type="submission" date="2018-11" db="EMBL/GenBank/DDBJ databases">
        <authorList>
            <person name="Grassa J C."/>
        </authorList>
    </citation>
    <scope>NUCLEOTIDE SEQUENCE [LARGE SCALE GENOMIC DNA]</scope>
</reference>
<evidence type="ECO:0000313" key="2">
    <source>
        <dbReference type="Proteomes" id="UP000596661"/>
    </source>
</evidence>
<dbReference type="EMBL" id="UZAU01000773">
    <property type="status" value="NOT_ANNOTATED_CDS"/>
    <property type="molecule type" value="Genomic_DNA"/>
</dbReference>
<dbReference type="EnsemblPlants" id="evm.model.09.1638">
    <property type="protein sequence ID" value="cds.evm.model.09.1638"/>
    <property type="gene ID" value="evm.TU.09.1638"/>
</dbReference>
<keyword evidence="2" id="KW-1185">Reference proteome</keyword>
<name>A0A803QF30_CANSA</name>
<organism evidence="1 2">
    <name type="scientific">Cannabis sativa</name>
    <name type="common">Hemp</name>
    <name type="synonym">Marijuana</name>
    <dbReference type="NCBI Taxonomy" id="3483"/>
    <lineage>
        <taxon>Eukaryota</taxon>
        <taxon>Viridiplantae</taxon>
        <taxon>Streptophyta</taxon>
        <taxon>Embryophyta</taxon>
        <taxon>Tracheophyta</taxon>
        <taxon>Spermatophyta</taxon>
        <taxon>Magnoliopsida</taxon>
        <taxon>eudicotyledons</taxon>
        <taxon>Gunneridae</taxon>
        <taxon>Pentapetalae</taxon>
        <taxon>rosids</taxon>
        <taxon>fabids</taxon>
        <taxon>Rosales</taxon>
        <taxon>Cannabaceae</taxon>
        <taxon>Cannabis</taxon>
    </lineage>
</organism>
<proteinExistence type="predicted"/>
<protein>
    <submittedName>
        <fullName evidence="1">Uncharacterized protein</fullName>
    </submittedName>
</protein>
<dbReference type="Proteomes" id="UP000596661">
    <property type="component" value="Chromosome 9"/>
</dbReference>
<dbReference type="Gramene" id="evm.model.09.1638">
    <property type="protein sequence ID" value="cds.evm.model.09.1638"/>
    <property type="gene ID" value="evm.TU.09.1638"/>
</dbReference>
<dbReference type="AlphaFoldDB" id="A0A803QF30"/>
<evidence type="ECO:0000313" key="1">
    <source>
        <dbReference type="EnsemblPlants" id="cds.evm.model.09.1638"/>
    </source>
</evidence>